<dbReference type="SMART" id="SM00974">
    <property type="entry name" value="T5orf172"/>
    <property type="match status" value="1"/>
</dbReference>
<name>A0A1L9TQR2_9EURO</name>
<feature type="region of interest" description="Disordered" evidence="1">
    <location>
        <begin position="543"/>
        <end position="574"/>
    </location>
</feature>
<dbReference type="PANTHER" id="PTHR28094:SF1">
    <property type="entry name" value="MEIOTICALLY UP-REGULATED GENE 113 PROTEIN"/>
    <property type="match status" value="1"/>
</dbReference>
<dbReference type="PANTHER" id="PTHR28094">
    <property type="entry name" value="MEIOTICALLY UP-REGULATED GENE 113 PROTEIN"/>
    <property type="match status" value="1"/>
</dbReference>
<feature type="region of interest" description="Disordered" evidence="1">
    <location>
        <begin position="1"/>
        <end position="84"/>
    </location>
</feature>
<dbReference type="InterPro" id="IPR053006">
    <property type="entry name" value="Meiosis_regulatory"/>
</dbReference>
<protein>
    <recommendedName>
        <fullName evidence="2">Bacteriophage T5 Orf172 DNA-binding domain-containing protein</fullName>
    </recommendedName>
</protein>
<feature type="compositionally biased region" description="Basic residues" evidence="1">
    <location>
        <begin position="559"/>
        <end position="574"/>
    </location>
</feature>
<dbReference type="STRING" id="1036612.A0A1L9TQR2"/>
<organism evidence="3 4">
    <name type="scientific">Aspergillus sydowii CBS 593.65</name>
    <dbReference type="NCBI Taxonomy" id="1036612"/>
    <lineage>
        <taxon>Eukaryota</taxon>
        <taxon>Fungi</taxon>
        <taxon>Dikarya</taxon>
        <taxon>Ascomycota</taxon>
        <taxon>Pezizomycotina</taxon>
        <taxon>Eurotiomycetes</taxon>
        <taxon>Eurotiomycetidae</taxon>
        <taxon>Eurotiales</taxon>
        <taxon>Aspergillaceae</taxon>
        <taxon>Aspergillus</taxon>
        <taxon>Aspergillus subgen. Nidulantes</taxon>
    </lineage>
</organism>
<dbReference type="OrthoDB" id="2417614at2759"/>
<evidence type="ECO:0000259" key="2">
    <source>
        <dbReference type="SMART" id="SM00974"/>
    </source>
</evidence>
<dbReference type="VEuPathDB" id="FungiDB:ASPSYDRAFT_27441"/>
<reference evidence="4" key="1">
    <citation type="journal article" date="2017" name="Genome Biol.">
        <title>Comparative genomics reveals high biological diversity and specific adaptations in the industrially and medically important fungal genus Aspergillus.</title>
        <authorList>
            <person name="de Vries R.P."/>
            <person name="Riley R."/>
            <person name="Wiebenga A."/>
            <person name="Aguilar-Osorio G."/>
            <person name="Amillis S."/>
            <person name="Uchima C.A."/>
            <person name="Anderluh G."/>
            <person name="Asadollahi M."/>
            <person name="Askin M."/>
            <person name="Barry K."/>
            <person name="Battaglia E."/>
            <person name="Bayram O."/>
            <person name="Benocci T."/>
            <person name="Braus-Stromeyer S.A."/>
            <person name="Caldana C."/>
            <person name="Canovas D."/>
            <person name="Cerqueira G.C."/>
            <person name="Chen F."/>
            <person name="Chen W."/>
            <person name="Choi C."/>
            <person name="Clum A."/>
            <person name="Dos Santos R.A."/>
            <person name="Damasio A.R."/>
            <person name="Diallinas G."/>
            <person name="Emri T."/>
            <person name="Fekete E."/>
            <person name="Flipphi M."/>
            <person name="Freyberg S."/>
            <person name="Gallo A."/>
            <person name="Gournas C."/>
            <person name="Habgood R."/>
            <person name="Hainaut M."/>
            <person name="Harispe M.L."/>
            <person name="Henrissat B."/>
            <person name="Hilden K.S."/>
            <person name="Hope R."/>
            <person name="Hossain A."/>
            <person name="Karabika E."/>
            <person name="Karaffa L."/>
            <person name="Karanyi Z."/>
            <person name="Krasevec N."/>
            <person name="Kuo A."/>
            <person name="Kusch H."/>
            <person name="LaButti K."/>
            <person name="Lagendijk E.L."/>
            <person name="Lapidus A."/>
            <person name="Levasseur A."/>
            <person name="Lindquist E."/>
            <person name="Lipzen A."/>
            <person name="Logrieco A.F."/>
            <person name="MacCabe A."/>
            <person name="Maekelae M.R."/>
            <person name="Malavazi I."/>
            <person name="Melin P."/>
            <person name="Meyer V."/>
            <person name="Mielnichuk N."/>
            <person name="Miskei M."/>
            <person name="Molnar A.P."/>
            <person name="Mule G."/>
            <person name="Ngan C.Y."/>
            <person name="Orejas M."/>
            <person name="Orosz E."/>
            <person name="Ouedraogo J.P."/>
            <person name="Overkamp K.M."/>
            <person name="Park H.-S."/>
            <person name="Perrone G."/>
            <person name="Piumi F."/>
            <person name="Punt P.J."/>
            <person name="Ram A.F."/>
            <person name="Ramon A."/>
            <person name="Rauscher S."/>
            <person name="Record E."/>
            <person name="Riano-Pachon D.M."/>
            <person name="Robert V."/>
            <person name="Roehrig J."/>
            <person name="Ruller R."/>
            <person name="Salamov A."/>
            <person name="Salih N.S."/>
            <person name="Samson R.A."/>
            <person name="Sandor E."/>
            <person name="Sanguinetti M."/>
            <person name="Schuetze T."/>
            <person name="Sepcic K."/>
            <person name="Shelest E."/>
            <person name="Sherlock G."/>
            <person name="Sophianopoulou V."/>
            <person name="Squina F.M."/>
            <person name="Sun H."/>
            <person name="Susca A."/>
            <person name="Todd R.B."/>
            <person name="Tsang A."/>
            <person name="Unkles S.E."/>
            <person name="van de Wiele N."/>
            <person name="van Rossen-Uffink D."/>
            <person name="Oliveira J.V."/>
            <person name="Vesth T.C."/>
            <person name="Visser J."/>
            <person name="Yu J.-H."/>
            <person name="Zhou M."/>
            <person name="Andersen M.R."/>
            <person name="Archer D.B."/>
            <person name="Baker S.E."/>
            <person name="Benoit I."/>
            <person name="Brakhage A.A."/>
            <person name="Braus G.H."/>
            <person name="Fischer R."/>
            <person name="Frisvad J.C."/>
            <person name="Goldman G.H."/>
            <person name="Houbraken J."/>
            <person name="Oakley B."/>
            <person name="Pocsi I."/>
            <person name="Scazzocchio C."/>
            <person name="Seiboth B."/>
            <person name="vanKuyk P.A."/>
            <person name="Wortman J."/>
            <person name="Dyer P.S."/>
            <person name="Grigoriev I.V."/>
        </authorList>
    </citation>
    <scope>NUCLEOTIDE SEQUENCE [LARGE SCALE GENOMIC DNA]</scope>
    <source>
        <strain evidence="4">CBS 593.65</strain>
    </source>
</reference>
<dbReference type="Pfam" id="PF10544">
    <property type="entry name" value="T5orf172"/>
    <property type="match status" value="1"/>
</dbReference>
<dbReference type="InterPro" id="IPR018306">
    <property type="entry name" value="Phage_T5_Orf172_DNA-bd"/>
</dbReference>
<accession>A0A1L9TQR2</accession>
<feature type="domain" description="Bacteriophage T5 Orf172 DNA-binding" evidence="2">
    <location>
        <begin position="416"/>
        <end position="508"/>
    </location>
</feature>
<evidence type="ECO:0000313" key="3">
    <source>
        <dbReference type="EMBL" id="OJJ61776.1"/>
    </source>
</evidence>
<dbReference type="GeneID" id="63760468"/>
<dbReference type="EMBL" id="KV878583">
    <property type="protein sequence ID" value="OJJ61776.1"/>
    <property type="molecule type" value="Genomic_DNA"/>
</dbReference>
<evidence type="ECO:0000256" key="1">
    <source>
        <dbReference type="SAM" id="MobiDB-lite"/>
    </source>
</evidence>
<sequence>MAEAEDPRTPEQGTLHLKNDDEDSPESDSLRSSLESRASSIFSPNESVSSDDTESDWSPAPGMEGDNLNEVSIPSIKVEDTETVDGSLKEELDVSTGVSAGKSISATCLRRKSNRLTRSTTTVIKEENGHVAKLNLLETYNQTVRDRHEPPASSDLQTTRRRSFSFVVDFRFADNRIYGTARTAMSQSEIRSEQEPAPADYSYLSTLGDSIDNTDAANEYKDEWDVQGPLAKLLPVSACDLLIQDSLSCIATATSHDRRCRNKIRRTDIPTIRSQLANLHRCGVDAIQERINEFLGVVLCHVHQTVARRQFPQLREGPSSRSQPGSLLVLTRWLGKLLGSDDPMAHVVDSQYPRTGRSQVNKLSPSGGLVPPQVFQPHDAARSKMPIQTELRKYLTRPLAPTDSTETGFIYVFWYPGGFGHVKIGYTKDVEKRMSEWSKQCGRKPEKYFPSGQADLEPVPHRLRVEQLVHAELARYRREEPRCGKCGGRHVEWFEVDVSLAISVVQKWVNWMRGRPYEPVELGNGGIRWVLRKRHMDNIAQLSTPSLAPISTPAPMPTRKPKPKRSSTRRKTVA</sequence>
<dbReference type="AlphaFoldDB" id="A0A1L9TQR2"/>
<keyword evidence="4" id="KW-1185">Reference proteome</keyword>
<proteinExistence type="predicted"/>
<dbReference type="RefSeq" id="XP_040705582.1">
    <property type="nucleotide sequence ID" value="XM_040844395.1"/>
</dbReference>
<feature type="compositionally biased region" description="Low complexity" evidence="1">
    <location>
        <begin position="30"/>
        <end position="40"/>
    </location>
</feature>
<dbReference type="Proteomes" id="UP000184356">
    <property type="component" value="Unassembled WGS sequence"/>
</dbReference>
<evidence type="ECO:0000313" key="4">
    <source>
        <dbReference type="Proteomes" id="UP000184356"/>
    </source>
</evidence>
<gene>
    <name evidence="3" type="ORF">ASPSYDRAFT_27441</name>
</gene>